<name>A0A6A4I218_9AGAR</name>
<feature type="compositionally biased region" description="Polar residues" evidence="1">
    <location>
        <begin position="303"/>
        <end position="319"/>
    </location>
</feature>
<evidence type="ECO:0000313" key="3">
    <source>
        <dbReference type="Proteomes" id="UP000799118"/>
    </source>
</evidence>
<dbReference type="OrthoDB" id="2163387at2759"/>
<dbReference type="Proteomes" id="UP000799118">
    <property type="component" value="Unassembled WGS sequence"/>
</dbReference>
<feature type="compositionally biased region" description="Polar residues" evidence="1">
    <location>
        <begin position="152"/>
        <end position="165"/>
    </location>
</feature>
<feature type="compositionally biased region" description="Basic and acidic residues" evidence="1">
    <location>
        <begin position="86"/>
        <end position="98"/>
    </location>
</feature>
<dbReference type="AlphaFoldDB" id="A0A6A4I218"/>
<feature type="compositionally biased region" description="Low complexity" evidence="1">
    <location>
        <begin position="251"/>
        <end position="281"/>
    </location>
</feature>
<feature type="region of interest" description="Disordered" evidence="1">
    <location>
        <begin position="75"/>
        <end position="101"/>
    </location>
</feature>
<sequence length="328" mass="34844">MVEAVLVLPPSMAISALVTALNRIHTRYSLQSLPLRRPILPAQYSTQTIHPSLLLLDLPCRQKCATPKLSGVFAESTRAQAKSRRQPKDKGKSRKAVDADGDVDMEAAATLTSLLLHHRPSIAGSDTSEPGTHSARSSFAPIPPNPASNASTSYRSNTPPRSSNNTPAQQTTPRPAPTDNEAADLMLYLATSPSPARASGSKNSRDAAAFRALGNPNPVNNANNGNMMRAKPRVLFPTTQGEPNHDDSNPGSSRRGSRGSLGRNDSFAGSSMSSIGSDMGARTSDRNNPTSPQHLPSAIHAWSPSTSASFPTHSHSRPSTSLFLKFSI</sequence>
<evidence type="ECO:0000313" key="2">
    <source>
        <dbReference type="EMBL" id="KAE9402934.1"/>
    </source>
</evidence>
<proteinExistence type="predicted"/>
<dbReference type="EMBL" id="ML769430">
    <property type="protein sequence ID" value="KAE9402934.1"/>
    <property type="molecule type" value="Genomic_DNA"/>
</dbReference>
<organism evidence="2 3">
    <name type="scientific">Gymnopus androsaceus JB14</name>
    <dbReference type="NCBI Taxonomy" id="1447944"/>
    <lineage>
        <taxon>Eukaryota</taxon>
        <taxon>Fungi</taxon>
        <taxon>Dikarya</taxon>
        <taxon>Basidiomycota</taxon>
        <taxon>Agaricomycotina</taxon>
        <taxon>Agaricomycetes</taxon>
        <taxon>Agaricomycetidae</taxon>
        <taxon>Agaricales</taxon>
        <taxon>Marasmiineae</taxon>
        <taxon>Omphalotaceae</taxon>
        <taxon>Gymnopus</taxon>
    </lineage>
</organism>
<gene>
    <name evidence="2" type="ORF">BT96DRAFT_517067</name>
</gene>
<feature type="region of interest" description="Disordered" evidence="1">
    <location>
        <begin position="121"/>
        <end position="179"/>
    </location>
</feature>
<protein>
    <submittedName>
        <fullName evidence="2">Uncharacterized protein</fullName>
    </submittedName>
</protein>
<reference evidence="2" key="1">
    <citation type="journal article" date="2019" name="Environ. Microbiol.">
        <title>Fungal ecological strategies reflected in gene transcription - a case study of two litter decomposers.</title>
        <authorList>
            <person name="Barbi F."/>
            <person name="Kohler A."/>
            <person name="Barry K."/>
            <person name="Baskaran P."/>
            <person name="Daum C."/>
            <person name="Fauchery L."/>
            <person name="Ihrmark K."/>
            <person name="Kuo A."/>
            <person name="LaButti K."/>
            <person name="Lipzen A."/>
            <person name="Morin E."/>
            <person name="Grigoriev I.V."/>
            <person name="Henrissat B."/>
            <person name="Lindahl B."/>
            <person name="Martin F."/>
        </authorList>
    </citation>
    <scope>NUCLEOTIDE SEQUENCE</scope>
    <source>
        <strain evidence="2">JB14</strain>
    </source>
</reference>
<feature type="compositionally biased region" description="Polar residues" evidence="1">
    <location>
        <begin position="124"/>
        <end position="136"/>
    </location>
</feature>
<evidence type="ECO:0000256" key="1">
    <source>
        <dbReference type="SAM" id="MobiDB-lite"/>
    </source>
</evidence>
<feature type="region of interest" description="Disordered" evidence="1">
    <location>
        <begin position="236"/>
        <end position="319"/>
    </location>
</feature>
<keyword evidence="3" id="KW-1185">Reference proteome</keyword>
<accession>A0A6A4I218</accession>